<reference evidence="8" key="3">
    <citation type="submission" date="2019-12" db="UniProtKB">
        <authorList>
            <consortium name="WormBaseParasite"/>
        </authorList>
    </citation>
    <scope>IDENTIFICATION</scope>
</reference>
<evidence type="ECO:0000256" key="2">
    <source>
        <dbReference type="ARBA" id="ARBA00004496"/>
    </source>
</evidence>
<dbReference type="GO" id="GO:0005829">
    <property type="term" value="C:cytosol"/>
    <property type="evidence" value="ECO:0007669"/>
    <property type="project" value="TreeGrafter"/>
</dbReference>
<dbReference type="AlphaFoldDB" id="A0A5S6QXT1"/>
<evidence type="ECO:0000256" key="6">
    <source>
        <dbReference type="SAM" id="MobiDB-lite"/>
    </source>
</evidence>
<reference evidence="7" key="1">
    <citation type="submission" date="2013-11" db="EMBL/GenBank/DDBJ databases">
        <authorList>
            <person name="Aslett M."/>
        </authorList>
    </citation>
    <scope>NUCLEOTIDE SEQUENCE [LARGE SCALE GENOMIC DNA]</scope>
    <source>
        <strain evidence="7">Edinburgh</strain>
    </source>
</reference>
<dbReference type="Pfam" id="PF07084">
    <property type="entry name" value="Spot_14"/>
    <property type="match status" value="1"/>
</dbReference>
<dbReference type="GO" id="GO:0005634">
    <property type="term" value="C:nucleus"/>
    <property type="evidence" value="ECO:0007669"/>
    <property type="project" value="UniProtKB-SubCell"/>
</dbReference>
<protein>
    <submittedName>
        <fullName evidence="8">Mid1-interacting protein 1A</fullName>
    </submittedName>
</protein>
<dbReference type="PANTHER" id="PTHR14315">
    <property type="entry name" value="SPOT14 FAMILY MEMBER"/>
    <property type="match status" value="1"/>
</dbReference>
<name>A0A5S6QXT1_TRIMR</name>
<dbReference type="WBParaSite" id="TMUE_3000011943.1">
    <property type="protein sequence ID" value="TMUE_3000011943.1"/>
    <property type="gene ID" value="WBGene00292818"/>
</dbReference>
<reference evidence="7" key="2">
    <citation type="submission" date="2014-03" db="EMBL/GenBank/DDBJ databases">
        <title>The whipworm genome and dual-species transcriptomics of an intimate host-pathogen interaction.</title>
        <authorList>
            <person name="Foth B.J."/>
            <person name="Tsai I.J."/>
            <person name="Reid A.J."/>
            <person name="Bancroft A.J."/>
            <person name="Nichol S."/>
            <person name="Tracey A."/>
            <person name="Holroyd N."/>
            <person name="Cotton J.A."/>
            <person name="Stanley E.J."/>
            <person name="Zarowiecki M."/>
            <person name="Liu J.Z."/>
            <person name="Huckvale T."/>
            <person name="Cooper P.J."/>
            <person name="Grencis R.K."/>
            <person name="Berriman M."/>
        </authorList>
    </citation>
    <scope>NUCLEOTIDE SEQUENCE [LARGE SCALE GENOMIC DNA]</scope>
    <source>
        <strain evidence="7">Edinburgh</strain>
    </source>
</reference>
<dbReference type="InterPro" id="IPR009786">
    <property type="entry name" value="Spot_14"/>
</dbReference>
<accession>A0A5S6QXT1</accession>
<comment type="similarity">
    <text evidence="3">Belongs to the SPOT14 family.</text>
</comment>
<keyword evidence="7" id="KW-1185">Reference proteome</keyword>
<dbReference type="InterPro" id="IPR053719">
    <property type="entry name" value="Lipogen_MT_Stabilize_sf"/>
</dbReference>
<feature type="region of interest" description="Disordered" evidence="6">
    <location>
        <begin position="102"/>
        <end position="123"/>
    </location>
</feature>
<comment type="subcellular location">
    <subcellularLocation>
        <location evidence="2">Cytoplasm</location>
    </subcellularLocation>
    <subcellularLocation>
        <location evidence="1">Nucleus</location>
    </subcellularLocation>
</comment>
<evidence type="ECO:0000256" key="4">
    <source>
        <dbReference type="ARBA" id="ARBA00022490"/>
    </source>
</evidence>
<organism evidence="7 8">
    <name type="scientific">Trichuris muris</name>
    <name type="common">Mouse whipworm</name>
    <dbReference type="NCBI Taxonomy" id="70415"/>
    <lineage>
        <taxon>Eukaryota</taxon>
        <taxon>Metazoa</taxon>
        <taxon>Ecdysozoa</taxon>
        <taxon>Nematoda</taxon>
        <taxon>Enoplea</taxon>
        <taxon>Dorylaimia</taxon>
        <taxon>Trichinellida</taxon>
        <taxon>Trichuridae</taxon>
        <taxon>Trichuris</taxon>
    </lineage>
</organism>
<proteinExistence type="inferred from homology"/>
<keyword evidence="4" id="KW-0963">Cytoplasm</keyword>
<evidence type="ECO:0000313" key="8">
    <source>
        <dbReference type="WBParaSite" id="TMUE_3000011943.1"/>
    </source>
</evidence>
<dbReference type="WBParaSite" id="TMUE_3000011943.2">
    <property type="protein sequence ID" value="TMUE_3000011943.2"/>
    <property type="gene ID" value="WBGene00292818"/>
</dbReference>
<dbReference type="STRING" id="70415.A0A5S6QXT1"/>
<feature type="compositionally biased region" description="Acidic residues" evidence="6">
    <location>
        <begin position="114"/>
        <end position="123"/>
    </location>
</feature>
<sequence length="171" mass="19164">MDHLQRDYSSQLICISQGECTGRSIVKALDNFLTAVQRMKDTVMMPSRLRDLSANVGDAGSAVCTTDLPPTAMAVHMGAGPAYPLYNFYRMLQMIRNELVSGPTADRDGLSTEEKEEDNDDDETVRRLSNAFQQHLQGLFSILHQLTEAANYLTKRYQDDFDASVLPPPRF</sequence>
<evidence type="ECO:0000256" key="1">
    <source>
        <dbReference type="ARBA" id="ARBA00004123"/>
    </source>
</evidence>
<evidence type="ECO:0000256" key="5">
    <source>
        <dbReference type="ARBA" id="ARBA00023242"/>
    </source>
</evidence>
<dbReference type="PANTHER" id="PTHR14315:SF17">
    <property type="entry name" value="MIP21584P"/>
    <property type="match status" value="1"/>
</dbReference>
<keyword evidence="5" id="KW-0539">Nucleus</keyword>
<dbReference type="Gene3D" id="6.10.140.1610">
    <property type="match status" value="1"/>
</dbReference>
<evidence type="ECO:0000256" key="3">
    <source>
        <dbReference type="ARBA" id="ARBA00009488"/>
    </source>
</evidence>
<evidence type="ECO:0000313" key="7">
    <source>
        <dbReference type="Proteomes" id="UP000046395"/>
    </source>
</evidence>
<dbReference type="GO" id="GO:0046890">
    <property type="term" value="P:regulation of lipid biosynthetic process"/>
    <property type="evidence" value="ECO:0007669"/>
    <property type="project" value="TreeGrafter"/>
</dbReference>
<dbReference type="Proteomes" id="UP000046395">
    <property type="component" value="Unassembled WGS sequence"/>
</dbReference>